<organism evidence="1 2">
    <name type="scientific">Lentilactobacillus kosonis</name>
    <dbReference type="NCBI Taxonomy" id="2810561"/>
    <lineage>
        <taxon>Bacteria</taxon>
        <taxon>Bacillati</taxon>
        <taxon>Bacillota</taxon>
        <taxon>Bacilli</taxon>
        <taxon>Lactobacillales</taxon>
        <taxon>Lactobacillaceae</taxon>
        <taxon>Lentilactobacillus</taxon>
    </lineage>
</organism>
<evidence type="ECO:0000313" key="2">
    <source>
        <dbReference type="Proteomes" id="UP000286974"/>
    </source>
</evidence>
<dbReference type="EMBL" id="BEXA01000008">
    <property type="protein sequence ID" value="GAY74229.1"/>
    <property type="molecule type" value="Genomic_DNA"/>
</dbReference>
<sequence>MSEMFSEDVYKATDFMTLREFYEGLQRDVGVNKDFFMFDYPVPHNQKEYDHAVEFVKSFVIEAKERKQHPVDKETELENLRKVLREHHNDEIGGDLNG</sequence>
<comment type="caution">
    <text evidence="1">The sequence shown here is derived from an EMBL/GenBank/DDBJ whole genome shotgun (WGS) entry which is preliminary data.</text>
</comment>
<protein>
    <submittedName>
        <fullName evidence="1">Uncharacterized protein</fullName>
    </submittedName>
</protein>
<dbReference type="AlphaFoldDB" id="A0A401FPB3"/>
<dbReference type="RefSeq" id="WP_125008908.1">
    <property type="nucleotide sequence ID" value="NZ_BEXA01000008.1"/>
</dbReference>
<reference evidence="1 2" key="1">
    <citation type="submission" date="2017-11" db="EMBL/GenBank/DDBJ databases">
        <title>Draft Genome Sequence of Lactobacillus curieae NBRC 111893 isolated from Koso, a Japanese sugar-Vegetable Fermented Beverage.</title>
        <authorList>
            <person name="Chiou T.Y."/>
            <person name="Oshima K."/>
            <person name="Suda W."/>
            <person name="Hattori M."/>
            <person name="Takahashi T."/>
        </authorList>
    </citation>
    <scope>NUCLEOTIDE SEQUENCE [LARGE SCALE GENOMIC DNA]</scope>
    <source>
        <strain evidence="1 2">NBRC111893</strain>
    </source>
</reference>
<dbReference type="Proteomes" id="UP000286974">
    <property type="component" value="Unassembled WGS sequence"/>
</dbReference>
<keyword evidence="2" id="KW-1185">Reference proteome</keyword>
<proteinExistence type="predicted"/>
<accession>A0A401FPB3</accession>
<name>A0A401FPB3_9LACO</name>
<evidence type="ECO:0000313" key="1">
    <source>
        <dbReference type="EMBL" id="GAY74229.1"/>
    </source>
</evidence>
<gene>
    <name evidence="1" type="ORF">NBRC111893_2375</name>
</gene>
<dbReference type="OrthoDB" id="9970025at2"/>